<sequence length="204" mass="22661">MFSISTKLGIAGNSKATMMSSQISSAMQACKISNLRTFSTSISRLAPTNSTGNRLPSPRNNNLYTPRAAKQGGPALGGARQNNKTERRFLQGRNYAPKNLNMEHLNAERTRRTPPLLGPSRAMAERNDDIFKLGLKPGHVSLHDDSYKNPVLLSNYVSVMGKIKPRRSSGLTRRSQREVAKAIRRARNMGLMPVMSKMQYKAWS</sequence>
<dbReference type="PANTHER" id="PTHR13479">
    <property type="entry name" value="30S RIBOSOMAL PROTEIN S18"/>
    <property type="match status" value="1"/>
</dbReference>
<evidence type="ECO:0000313" key="7">
    <source>
        <dbReference type="EMBL" id="PWN33295.1"/>
    </source>
</evidence>
<evidence type="ECO:0000256" key="6">
    <source>
        <dbReference type="SAM" id="MobiDB-lite"/>
    </source>
</evidence>
<dbReference type="GO" id="GO:0032543">
    <property type="term" value="P:mitochondrial translation"/>
    <property type="evidence" value="ECO:0007669"/>
    <property type="project" value="TreeGrafter"/>
</dbReference>
<comment type="similarity">
    <text evidence="1 5">Belongs to the bacterial ribosomal protein bS18 family.</text>
</comment>
<proteinExistence type="inferred from homology"/>
<feature type="compositionally biased region" description="Polar residues" evidence="6">
    <location>
        <begin position="44"/>
        <end position="64"/>
    </location>
</feature>
<dbReference type="NCBIfam" id="TIGR00165">
    <property type="entry name" value="S18"/>
    <property type="match status" value="1"/>
</dbReference>
<evidence type="ECO:0000256" key="5">
    <source>
        <dbReference type="RuleBase" id="RU003910"/>
    </source>
</evidence>
<dbReference type="InParanoid" id="A0A316VCL1"/>
<dbReference type="OrthoDB" id="21463at2759"/>
<dbReference type="RefSeq" id="XP_025353597.1">
    <property type="nucleotide sequence ID" value="XM_025499012.1"/>
</dbReference>
<dbReference type="Gene3D" id="4.10.640.10">
    <property type="entry name" value="Ribosomal protein S18"/>
    <property type="match status" value="1"/>
</dbReference>
<dbReference type="STRING" id="1280837.A0A316VCL1"/>
<gene>
    <name evidence="7" type="ORF">FA14DRAFT_161217</name>
</gene>
<dbReference type="SUPFAM" id="SSF46911">
    <property type="entry name" value="Ribosomal protein S18"/>
    <property type="match status" value="1"/>
</dbReference>
<dbReference type="GO" id="GO:0003735">
    <property type="term" value="F:structural constituent of ribosome"/>
    <property type="evidence" value="ECO:0007669"/>
    <property type="project" value="InterPro"/>
</dbReference>
<keyword evidence="8" id="KW-1185">Reference proteome</keyword>
<evidence type="ECO:0000256" key="4">
    <source>
        <dbReference type="ARBA" id="ARBA00035264"/>
    </source>
</evidence>
<keyword evidence="3 5" id="KW-0687">Ribonucleoprotein</keyword>
<reference evidence="7 8" key="1">
    <citation type="journal article" date="2018" name="Mol. Biol. Evol.">
        <title>Broad Genomic Sampling Reveals a Smut Pathogenic Ancestry of the Fungal Clade Ustilaginomycotina.</title>
        <authorList>
            <person name="Kijpornyongpan T."/>
            <person name="Mondo S.J."/>
            <person name="Barry K."/>
            <person name="Sandor L."/>
            <person name="Lee J."/>
            <person name="Lipzen A."/>
            <person name="Pangilinan J."/>
            <person name="LaButti K."/>
            <person name="Hainaut M."/>
            <person name="Henrissat B."/>
            <person name="Grigoriev I.V."/>
            <person name="Spatafora J.W."/>
            <person name="Aime M.C."/>
        </authorList>
    </citation>
    <scope>NUCLEOTIDE SEQUENCE [LARGE SCALE GENOMIC DNA]</scope>
    <source>
        <strain evidence="7 8">MCA 3882</strain>
    </source>
</reference>
<dbReference type="Proteomes" id="UP000245771">
    <property type="component" value="Unassembled WGS sequence"/>
</dbReference>
<dbReference type="GO" id="GO:0005763">
    <property type="term" value="C:mitochondrial small ribosomal subunit"/>
    <property type="evidence" value="ECO:0007669"/>
    <property type="project" value="TreeGrafter"/>
</dbReference>
<dbReference type="AlphaFoldDB" id="A0A316VCL1"/>
<dbReference type="PANTHER" id="PTHR13479:SF40">
    <property type="entry name" value="SMALL RIBOSOMAL SUBUNIT PROTEIN BS18M"/>
    <property type="match status" value="1"/>
</dbReference>
<evidence type="ECO:0000256" key="3">
    <source>
        <dbReference type="ARBA" id="ARBA00023274"/>
    </source>
</evidence>
<dbReference type="GeneID" id="37020793"/>
<dbReference type="EMBL" id="KZ819604">
    <property type="protein sequence ID" value="PWN33295.1"/>
    <property type="molecule type" value="Genomic_DNA"/>
</dbReference>
<dbReference type="HAMAP" id="MF_00270">
    <property type="entry name" value="Ribosomal_bS18"/>
    <property type="match status" value="1"/>
</dbReference>
<evidence type="ECO:0000313" key="8">
    <source>
        <dbReference type="Proteomes" id="UP000245771"/>
    </source>
</evidence>
<feature type="region of interest" description="Disordered" evidence="6">
    <location>
        <begin position="44"/>
        <end position="83"/>
    </location>
</feature>
<dbReference type="InterPro" id="IPR001648">
    <property type="entry name" value="Ribosomal_bS18"/>
</dbReference>
<evidence type="ECO:0000256" key="2">
    <source>
        <dbReference type="ARBA" id="ARBA00022980"/>
    </source>
</evidence>
<organism evidence="7 8">
    <name type="scientific">Meira miltonrushii</name>
    <dbReference type="NCBI Taxonomy" id="1280837"/>
    <lineage>
        <taxon>Eukaryota</taxon>
        <taxon>Fungi</taxon>
        <taxon>Dikarya</taxon>
        <taxon>Basidiomycota</taxon>
        <taxon>Ustilaginomycotina</taxon>
        <taxon>Exobasidiomycetes</taxon>
        <taxon>Exobasidiales</taxon>
        <taxon>Brachybasidiaceae</taxon>
        <taxon>Meira</taxon>
    </lineage>
</organism>
<protein>
    <recommendedName>
        <fullName evidence="4">Small ribosomal subunit protein bS18m</fullName>
    </recommendedName>
</protein>
<name>A0A316VCL1_9BASI</name>
<dbReference type="GO" id="GO:0070181">
    <property type="term" value="F:small ribosomal subunit rRNA binding"/>
    <property type="evidence" value="ECO:0007669"/>
    <property type="project" value="TreeGrafter"/>
</dbReference>
<dbReference type="Pfam" id="PF01084">
    <property type="entry name" value="Ribosomal_S18"/>
    <property type="match status" value="1"/>
</dbReference>
<dbReference type="InterPro" id="IPR036870">
    <property type="entry name" value="Ribosomal_bS18_sf"/>
</dbReference>
<keyword evidence="2 5" id="KW-0689">Ribosomal protein</keyword>
<dbReference type="PROSITE" id="PS51257">
    <property type="entry name" value="PROKAR_LIPOPROTEIN"/>
    <property type="match status" value="1"/>
</dbReference>
<dbReference type="PRINTS" id="PR00974">
    <property type="entry name" value="RIBOSOMALS18"/>
</dbReference>
<evidence type="ECO:0000256" key="1">
    <source>
        <dbReference type="ARBA" id="ARBA00005589"/>
    </source>
</evidence>
<accession>A0A316VCL1</accession>